<organism evidence="2 3">
    <name type="scientific">Faecalicatena contorta</name>
    <dbReference type="NCBI Taxonomy" id="39482"/>
    <lineage>
        <taxon>Bacteria</taxon>
        <taxon>Bacillati</taxon>
        <taxon>Bacillota</taxon>
        <taxon>Clostridia</taxon>
        <taxon>Lachnospirales</taxon>
        <taxon>Lachnospiraceae</taxon>
        <taxon>Faecalicatena</taxon>
    </lineage>
</organism>
<feature type="transmembrane region" description="Helical" evidence="1">
    <location>
        <begin position="58"/>
        <end position="76"/>
    </location>
</feature>
<dbReference type="EMBL" id="CYZU01000002">
    <property type="protein sequence ID" value="CUN71606.1"/>
    <property type="molecule type" value="Genomic_DNA"/>
</dbReference>
<evidence type="ECO:0000256" key="1">
    <source>
        <dbReference type="SAM" id="Phobius"/>
    </source>
</evidence>
<accession>A0A173Z801</accession>
<dbReference type="STRING" id="39482.ERS852491_00318"/>
<keyword evidence="1" id="KW-1133">Transmembrane helix</keyword>
<evidence type="ECO:0000313" key="2">
    <source>
        <dbReference type="EMBL" id="CUN71606.1"/>
    </source>
</evidence>
<sequence length="114" mass="13331">MSVSRKSISVQSQMCGDTQIVVLVIREQNRDLKRAVARTRRRLKRAALKFGKCLRRNWLYILIGLWLTWKAIDAAYEFRGYRAIGGEYLVLPMFLALVVMIRKTVSFIEYCREG</sequence>
<feature type="transmembrane region" description="Helical" evidence="1">
    <location>
        <begin position="88"/>
        <end position="105"/>
    </location>
</feature>
<protein>
    <submittedName>
        <fullName evidence="2">Uncharacterized protein</fullName>
    </submittedName>
</protein>
<evidence type="ECO:0000313" key="3">
    <source>
        <dbReference type="Proteomes" id="UP000095544"/>
    </source>
</evidence>
<dbReference type="AlphaFoldDB" id="A0A173Z801"/>
<proteinExistence type="predicted"/>
<dbReference type="GeneID" id="57967424"/>
<keyword evidence="1" id="KW-0472">Membrane</keyword>
<name>A0A173Z801_9FIRM</name>
<keyword evidence="1" id="KW-0812">Transmembrane</keyword>
<reference evidence="2 3" key="1">
    <citation type="submission" date="2015-09" db="EMBL/GenBank/DDBJ databases">
        <authorList>
            <consortium name="Pathogen Informatics"/>
        </authorList>
    </citation>
    <scope>NUCLEOTIDE SEQUENCE [LARGE SCALE GENOMIC DNA]</scope>
    <source>
        <strain evidence="2 3">2789STDY5834876</strain>
    </source>
</reference>
<gene>
    <name evidence="2" type="ORF">ERS852491_00318</name>
</gene>
<dbReference type="Proteomes" id="UP000095544">
    <property type="component" value="Unassembled WGS sequence"/>
</dbReference>
<dbReference type="OrthoDB" id="1855151at2"/>
<dbReference type="RefSeq" id="WP_055150306.1">
    <property type="nucleotide sequence ID" value="NZ_CYZU01000002.1"/>
</dbReference>